<evidence type="ECO:0000256" key="5">
    <source>
        <dbReference type="PROSITE-ProRule" id="PRU00339"/>
    </source>
</evidence>
<comment type="caution">
    <text evidence="8">The sequence shown here is derived from an EMBL/GenBank/DDBJ whole genome shotgun (WGS) entry which is preliminary data.</text>
</comment>
<dbReference type="InterPro" id="IPR001867">
    <property type="entry name" value="OmpR/PhoB-type_DNA-bd"/>
</dbReference>
<dbReference type="RefSeq" id="WP_343966538.1">
    <property type="nucleotide sequence ID" value="NZ_BAAAHK010000003.1"/>
</dbReference>
<dbReference type="PANTHER" id="PTHR35807:SF1">
    <property type="entry name" value="TRANSCRIPTIONAL REGULATOR REDD"/>
    <property type="match status" value="1"/>
</dbReference>
<dbReference type="SUPFAM" id="SSF48452">
    <property type="entry name" value="TPR-like"/>
    <property type="match status" value="2"/>
</dbReference>
<feature type="DNA-binding region" description="OmpR/PhoB-type" evidence="6">
    <location>
        <begin position="1"/>
        <end position="94"/>
    </location>
</feature>
<keyword evidence="3 6" id="KW-0238">DNA-binding</keyword>
<dbReference type="Gene3D" id="1.25.40.10">
    <property type="entry name" value="Tetratricopeptide repeat domain"/>
    <property type="match status" value="2"/>
</dbReference>
<dbReference type="PRINTS" id="PR00364">
    <property type="entry name" value="DISEASERSIST"/>
</dbReference>
<dbReference type="Pfam" id="PF13181">
    <property type="entry name" value="TPR_8"/>
    <property type="match status" value="1"/>
</dbReference>
<keyword evidence="2" id="KW-0805">Transcription regulation</keyword>
<gene>
    <name evidence="8" type="ORF">GCM10009554_16580</name>
</gene>
<feature type="repeat" description="TPR" evidence="5">
    <location>
        <begin position="844"/>
        <end position="877"/>
    </location>
</feature>
<evidence type="ECO:0000256" key="3">
    <source>
        <dbReference type="ARBA" id="ARBA00023125"/>
    </source>
</evidence>
<dbReference type="PANTHER" id="PTHR35807">
    <property type="entry name" value="TRANSCRIPTIONAL REGULATOR REDD-RELATED"/>
    <property type="match status" value="1"/>
</dbReference>
<keyword evidence="4" id="KW-0804">Transcription</keyword>
<dbReference type="CDD" id="cd15831">
    <property type="entry name" value="BTAD"/>
    <property type="match status" value="1"/>
</dbReference>
<dbReference type="Proteomes" id="UP001500542">
    <property type="component" value="Unassembled WGS sequence"/>
</dbReference>
<proteinExistence type="inferred from homology"/>
<dbReference type="InterPro" id="IPR019734">
    <property type="entry name" value="TPR_rpt"/>
</dbReference>
<keyword evidence="9" id="KW-1185">Reference proteome</keyword>
<comment type="similarity">
    <text evidence="1">Belongs to the AfsR/DnrI/RedD regulatory family.</text>
</comment>
<dbReference type="SMART" id="SM01043">
    <property type="entry name" value="BTAD"/>
    <property type="match status" value="1"/>
</dbReference>
<dbReference type="PROSITE" id="PS50005">
    <property type="entry name" value="TPR"/>
    <property type="match status" value="1"/>
</dbReference>
<sequence>MADGFCLDLLGPLTVRYGRVPLSAGPIRQQAMLAVMALHANQVTSAEQLLDLVWDENPPSSGLRVIPTYVYRIRQTLPPEVALERTTGGYVLRLPPGALDIDRFESAVKAAEQAKDPSLYRDALALFRGEPLSGLPGNYLAGQRRRLTERRDDALSERLGLELSACRFADVVPELSALVAERPLDERFAAQLMTALFHSGRRAEALETYARTRSLLVDELGVEPGQGLQAVHQLLLRDLAEPAGGRDELPYSGATFIGRTAELESVVKALTPGTRGAPPVVAIDGMAGLGKTALAVQAGRRVAAQYPDGQLFVDLHGHTPGREPLGVDHAVDHLLRGIGVPAEKLPCDPAEREALWRSETAGLRLLIVLDNAPDTRAILPLLPGAPTCAVLVTSRRQLTSLDSSLRLGLDLLAEDEAAALLTELAGAERVAAGDAVDELIELCGRLPLALRIAGSRLRHRPTWPVAHLNERLRARLLTELSGETDGVGPAFAVSYEQLSADQQLMFRRLSLMPGKDIDRYSAAALAGMTSTTAEDVLESLVDASLLLQPRPGRFEFHDLLRKYSAQVMTTDDQGSEAISSLLQYYVRTARRSAAHHHDLLPEDCDHLDADSPDVSQDLAWADAERANLVAAVQLSEREGHDELTVPLTIAVAPYLHLRTRQDELDVVLTAGLAAAQRSGNSAGEARLLFLRGHIGQFRCGPAHGVCDLRRAAELATGEAPALQSHILGSLGYTVGSLDLHSDWPDLLRESLRLAQLADDQRATVSTLGHLAALHARQWNFAVALEYYEQALSMARTLGDERLEPNLLNGMAGCHLDAGNAHPALQAARTAQELAATHALEFPLSYALCHLGEAYRQLGWHAQAVETHRRALEIAVDNCTYLDEVDARLNLGRSLLTHNCRDQAEDQYQLVLRLCEDRQYPLGIAQALVGLADCRESLQPGEAHELLLRALAAVSDGVHPVLAGRLQDRLAAATSGRSA</sequence>
<dbReference type="SMART" id="SM00862">
    <property type="entry name" value="Trans_reg_C"/>
    <property type="match status" value="1"/>
</dbReference>
<feature type="domain" description="OmpR/PhoB-type" evidence="7">
    <location>
        <begin position="1"/>
        <end position="94"/>
    </location>
</feature>
<dbReference type="InterPro" id="IPR011990">
    <property type="entry name" value="TPR-like_helical_dom_sf"/>
</dbReference>
<dbReference type="SMART" id="SM00028">
    <property type="entry name" value="TPR"/>
    <property type="match status" value="4"/>
</dbReference>
<name>A0ABN1PSW8_9ACTN</name>
<evidence type="ECO:0000259" key="7">
    <source>
        <dbReference type="PROSITE" id="PS51755"/>
    </source>
</evidence>
<evidence type="ECO:0000313" key="8">
    <source>
        <dbReference type="EMBL" id="GAA0932215.1"/>
    </source>
</evidence>
<keyword evidence="5" id="KW-0802">TPR repeat</keyword>
<dbReference type="SUPFAM" id="SSF52540">
    <property type="entry name" value="P-loop containing nucleoside triphosphate hydrolases"/>
    <property type="match status" value="1"/>
</dbReference>
<reference evidence="8 9" key="1">
    <citation type="journal article" date="2019" name="Int. J. Syst. Evol. Microbiol.">
        <title>The Global Catalogue of Microorganisms (GCM) 10K type strain sequencing project: providing services to taxonomists for standard genome sequencing and annotation.</title>
        <authorList>
            <consortium name="The Broad Institute Genomics Platform"/>
            <consortium name="The Broad Institute Genome Sequencing Center for Infectious Disease"/>
            <person name="Wu L."/>
            <person name="Ma J."/>
        </authorList>
    </citation>
    <scope>NUCLEOTIDE SEQUENCE [LARGE SCALE GENOMIC DNA]</scope>
    <source>
        <strain evidence="8 9">JCM 10977</strain>
    </source>
</reference>
<dbReference type="Gene3D" id="3.40.50.300">
    <property type="entry name" value="P-loop containing nucleotide triphosphate hydrolases"/>
    <property type="match status" value="1"/>
</dbReference>
<dbReference type="Pfam" id="PF00486">
    <property type="entry name" value="Trans_reg_C"/>
    <property type="match status" value="1"/>
</dbReference>
<accession>A0ABN1PSW8</accession>
<dbReference type="InterPro" id="IPR027417">
    <property type="entry name" value="P-loop_NTPase"/>
</dbReference>
<organism evidence="8 9">
    <name type="scientific">Kribbella koreensis</name>
    <dbReference type="NCBI Taxonomy" id="57909"/>
    <lineage>
        <taxon>Bacteria</taxon>
        <taxon>Bacillati</taxon>
        <taxon>Actinomycetota</taxon>
        <taxon>Actinomycetes</taxon>
        <taxon>Propionibacteriales</taxon>
        <taxon>Kribbellaceae</taxon>
        <taxon>Kribbella</taxon>
    </lineage>
</organism>
<dbReference type="Gene3D" id="1.10.10.10">
    <property type="entry name" value="Winged helix-like DNA-binding domain superfamily/Winged helix DNA-binding domain"/>
    <property type="match status" value="2"/>
</dbReference>
<evidence type="ECO:0000256" key="4">
    <source>
        <dbReference type="ARBA" id="ARBA00023163"/>
    </source>
</evidence>
<evidence type="ECO:0000256" key="6">
    <source>
        <dbReference type="PROSITE-ProRule" id="PRU01091"/>
    </source>
</evidence>
<dbReference type="SUPFAM" id="SSF46894">
    <property type="entry name" value="C-terminal effector domain of the bipartite response regulators"/>
    <property type="match status" value="1"/>
</dbReference>
<evidence type="ECO:0000313" key="9">
    <source>
        <dbReference type="Proteomes" id="UP001500542"/>
    </source>
</evidence>
<dbReference type="InterPro" id="IPR016032">
    <property type="entry name" value="Sig_transdc_resp-reg_C-effctor"/>
</dbReference>
<evidence type="ECO:0000256" key="1">
    <source>
        <dbReference type="ARBA" id="ARBA00005820"/>
    </source>
</evidence>
<dbReference type="PROSITE" id="PS51755">
    <property type="entry name" value="OMPR_PHOB"/>
    <property type="match status" value="1"/>
</dbReference>
<evidence type="ECO:0000256" key="2">
    <source>
        <dbReference type="ARBA" id="ARBA00023015"/>
    </source>
</evidence>
<dbReference type="Pfam" id="PF03704">
    <property type="entry name" value="BTAD"/>
    <property type="match status" value="1"/>
</dbReference>
<protein>
    <submittedName>
        <fullName evidence="8">BTAD domain-containing putative transcriptional regulator</fullName>
    </submittedName>
</protein>
<dbReference type="EMBL" id="BAAAHK010000003">
    <property type="protein sequence ID" value="GAA0932215.1"/>
    <property type="molecule type" value="Genomic_DNA"/>
</dbReference>
<dbReference type="InterPro" id="IPR036388">
    <property type="entry name" value="WH-like_DNA-bd_sf"/>
</dbReference>
<dbReference type="InterPro" id="IPR051677">
    <property type="entry name" value="AfsR-DnrI-RedD_regulator"/>
</dbReference>
<dbReference type="InterPro" id="IPR005158">
    <property type="entry name" value="BTAD"/>
</dbReference>